<feature type="transmembrane region" description="Helical" evidence="8">
    <location>
        <begin position="110"/>
        <end position="129"/>
    </location>
</feature>
<evidence type="ECO:0000313" key="10">
    <source>
        <dbReference type="EMBL" id="MBB4102655.1"/>
    </source>
</evidence>
<keyword evidence="7 8" id="KW-0472">Membrane</keyword>
<feature type="transmembrane region" description="Helical" evidence="8">
    <location>
        <begin position="250"/>
        <end position="269"/>
    </location>
</feature>
<evidence type="ECO:0000256" key="5">
    <source>
        <dbReference type="ARBA" id="ARBA00022692"/>
    </source>
</evidence>
<reference evidence="10 11" key="1">
    <citation type="submission" date="2020-08" db="EMBL/GenBank/DDBJ databases">
        <title>Genomic Encyclopedia of Type Strains, Phase IV (KMG-IV): sequencing the most valuable type-strain genomes for metagenomic binning, comparative biology and taxonomic classification.</title>
        <authorList>
            <person name="Goeker M."/>
        </authorList>
    </citation>
    <scope>NUCLEOTIDE SEQUENCE [LARGE SCALE GENOMIC DNA]</scope>
    <source>
        <strain evidence="10 11">DSM 26385</strain>
    </source>
</reference>
<feature type="transmembrane region" description="Helical" evidence="8">
    <location>
        <begin position="187"/>
        <end position="207"/>
    </location>
</feature>
<dbReference type="GO" id="GO:0005886">
    <property type="term" value="C:plasma membrane"/>
    <property type="evidence" value="ECO:0007669"/>
    <property type="project" value="UniProtKB-SubCell"/>
</dbReference>
<dbReference type="PANTHER" id="PTHR22911:SF137">
    <property type="entry name" value="SOLUTE CARRIER FAMILY 35 MEMBER G2-RELATED"/>
    <property type="match status" value="1"/>
</dbReference>
<name>A0A7W6JZZ4_9HYPH</name>
<feature type="transmembrane region" description="Helical" evidence="8">
    <location>
        <begin position="47"/>
        <end position="68"/>
    </location>
</feature>
<dbReference type="InterPro" id="IPR000620">
    <property type="entry name" value="EamA_dom"/>
</dbReference>
<evidence type="ECO:0000256" key="2">
    <source>
        <dbReference type="ARBA" id="ARBA00007362"/>
    </source>
</evidence>
<keyword evidence="5 8" id="KW-0812">Transmembrane</keyword>
<keyword evidence="6 8" id="KW-1133">Transmembrane helix</keyword>
<dbReference type="PANTHER" id="PTHR22911">
    <property type="entry name" value="ACYL-MALONYL CONDENSING ENZYME-RELATED"/>
    <property type="match status" value="1"/>
</dbReference>
<dbReference type="Pfam" id="PF00892">
    <property type="entry name" value="EamA"/>
    <property type="match status" value="1"/>
</dbReference>
<feature type="transmembrane region" description="Helical" evidence="8">
    <location>
        <begin position="80"/>
        <end position="104"/>
    </location>
</feature>
<dbReference type="RefSeq" id="WP_183790450.1">
    <property type="nucleotide sequence ID" value="NZ_JACIDU010000004.1"/>
</dbReference>
<dbReference type="Proteomes" id="UP000584824">
    <property type="component" value="Unassembled WGS sequence"/>
</dbReference>
<keyword evidence="11" id="KW-1185">Reference proteome</keyword>
<dbReference type="InterPro" id="IPR004626">
    <property type="entry name" value="RarD"/>
</dbReference>
<protein>
    <submittedName>
        <fullName evidence="10">Chloramphenicol-sensitive protein RarD</fullName>
    </submittedName>
</protein>
<evidence type="ECO:0000313" key="11">
    <source>
        <dbReference type="Proteomes" id="UP000584824"/>
    </source>
</evidence>
<keyword evidence="3" id="KW-0813">Transport</keyword>
<dbReference type="AlphaFoldDB" id="A0A7W6JZZ4"/>
<feature type="transmembrane region" description="Helical" evidence="8">
    <location>
        <begin position="17"/>
        <end position="35"/>
    </location>
</feature>
<dbReference type="NCBIfam" id="TIGR00688">
    <property type="entry name" value="rarD"/>
    <property type="match status" value="1"/>
</dbReference>
<dbReference type="InterPro" id="IPR037185">
    <property type="entry name" value="EmrE-like"/>
</dbReference>
<feature type="transmembrane region" description="Helical" evidence="8">
    <location>
        <begin position="219"/>
        <end position="238"/>
    </location>
</feature>
<accession>A0A7W6JZZ4</accession>
<evidence type="ECO:0000256" key="6">
    <source>
        <dbReference type="ARBA" id="ARBA00022989"/>
    </source>
</evidence>
<sequence length="301" mass="32310">MATDAPAAPKNEDSRKGFVLAAAAYLLWGALPFYLKALGHLSPFEVISHRVFWSVPIAGVILAALGQLGELKVALRSPRMLGMAFITASLVSINWGVYVWAISIDRTLDAALGYFINPLFSIFLGAVLLKEKLAPAQIAALGLAAIGVAIMTYATGALPWIGLILTLSWGAYAFLRKALPIGANQGFFLEVALLSPFALGYILWLTATGQGHFMQGVPLDSVLLGSAGLATAIPLMLYANGAKLLRLSTIAIMQYITPSLLFLVAVFAFNEPMNPLKLSAFIFIWAALIVYSWSMMMRAKA</sequence>
<proteinExistence type="inferred from homology"/>
<dbReference type="EMBL" id="JACIDU010000004">
    <property type="protein sequence ID" value="MBB4102655.1"/>
    <property type="molecule type" value="Genomic_DNA"/>
</dbReference>
<evidence type="ECO:0000256" key="4">
    <source>
        <dbReference type="ARBA" id="ARBA00022475"/>
    </source>
</evidence>
<organism evidence="10 11">
    <name type="scientific">Allorhizobium borbori</name>
    <dbReference type="NCBI Taxonomy" id="485907"/>
    <lineage>
        <taxon>Bacteria</taxon>
        <taxon>Pseudomonadati</taxon>
        <taxon>Pseudomonadota</taxon>
        <taxon>Alphaproteobacteria</taxon>
        <taxon>Hyphomicrobiales</taxon>
        <taxon>Rhizobiaceae</taxon>
        <taxon>Rhizobium/Agrobacterium group</taxon>
        <taxon>Allorhizobium</taxon>
    </lineage>
</organism>
<evidence type="ECO:0000256" key="1">
    <source>
        <dbReference type="ARBA" id="ARBA00004651"/>
    </source>
</evidence>
<feature type="domain" description="EamA" evidence="9">
    <location>
        <begin position="16"/>
        <end position="152"/>
    </location>
</feature>
<evidence type="ECO:0000256" key="7">
    <source>
        <dbReference type="ARBA" id="ARBA00023136"/>
    </source>
</evidence>
<comment type="subcellular location">
    <subcellularLocation>
        <location evidence="1">Cell membrane</location>
        <topology evidence="1">Multi-pass membrane protein</topology>
    </subcellularLocation>
</comment>
<evidence type="ECO:0000256" key="3">
    <source>
        <dbReference type="ARBA" id="ARBA00022448"/>
    </source>
</evidence>
<feature type="transmembrane region" description="Helical" evidence="8">
    <location>
        <begin position="275"/>
        <end position="293"/>
    </location>
</feature>
<evidence type="ECO:0000259" key="9">
    <source>
        <dbReference type="Pfam" id="PF00892"/>
    </source>
</evidence>
<gene>
    <name evidence="10" type="ORF">GGQ66_001198</name>
</gene>
<comment type="similarity">
    <text evidence="2">Belongs to the EamA transporter family.</text>
</comment>
<keyword evidence="4" id="KW-1003">Cell membrane</keyword>
<dbReference type="SUPFAM" id="SSF103481">
    <property type="entry name" value="Multidrug resistance efflux transporter EmrE"/>
    <property type="match status" value="2"/>
</dbReference>
<evidence type="ECO:0000256" key="8">
    <source>
        <dbReference type="SAM" id="Phobius"/>
    </source>
</evidence>
<comment type="caution">
    <text evidence="10">The sequence shown here is derived from an EMBL/GenBank/DDBJ whole genome shotgun (WGS) entry which is preliminary data.</text>
</comment>